<name>A0A2Z7D7M5_9LAMI</name>
<evidence type="ECO:0000313" key="2">
    <source>
        <dbReference type="Proteomes" id="UP000250235"/>
    </source>
</evidence>
<keyword evidence="2" id="KW-1185">Reference proteome</keyword>
<evidence type="ECO:0000313" key="1">
    <source>
        <dbReference type="EMBL" id="KZV53086.1"/>
    </source>
</evidence>
<reference evidence="1 2" key="1">
    <citation type="journal article" date="2015" name="Proc. Natl. Acad. Sci. U.S.A.">
        <title>The resurrection genome of Boea hygrometrica: A blueprint for survival of dehydration.</title>
        <authorList>
            <person name="Xiao L."/>
            <person name="Yang G."/>
            <person name="Zhang L."/>
            <person name="Yang X."/>
            <person name="Zhao S."/>
            <person name="Ji Z."/>
            <person name="Zhou Q."/>
            <person name="Hu M."/>
            <person name="Wang Y."/>
            <person name="Chen M."/>
            <person name="Xu Y."/>
            <person name="Jin H."/>
            <person name="Xiao X."/>
            <person name="Hu G."/>
            <person name="Bao F."/>
            <person name="Hu Y."/>
            <person name="Wan P."/>
            <person name="Li L."/>
            <person name="Deng X."/>
            <person name="Kuang T."/>
            <person name="Xiang C."/>
            <person name="Zhu J.K."/>
            <person name="Oliver M.J."/>
            <person name="He Y."/>
        </authorList>
    </citation>
    <scope>NUCLEOTIDE SEQUENCE [LARGE SCALE GENOMIC DNA]</scope>
    <source>
        <strain evidence="2">cv. XS01</strain>
    </source>
</reference>
<accession>A0A2Z7D7M5</accession>
<gene>
    <name evidence="1" type="ORF">F511_21129</name>
</gene>
<dbReference type="Proteomes" id="UP000250235">
    <property type="component" value="Unassembled WGS sequence"/>
</dbReference>
<dbReference type="EMBL" id="KQ990545">
    <property type="protein sequence ID" value="KZV53086.1"/>
    <property type="molecule type" value="Genomic_DNA"/>
</dbReference>
<proteinExistence type="predicted"/>
<sequence length="89" mass="10137">MRKLPELLALQTENRSLDNTKQLMSLRSTLNTRTTHISADLNSNPKQLTHLRSELVAQIARTHASLNWYPKPASCITSLARHKISLHPR</sequence>
<organism evidence="1 2">
    <name type="scientific">Dorcoceras hygrometricum</name>
    <dbReference type="NCBI Taxonomy" id="472368"/>
    <lineage>
        <taxon>Eukaryota</taxon>
        <taxon>Viridiplantae</taxon>
        <taxon>Streptophyta</taxon>
        <taxon>Embryophyta</taxon>
        <taxon>Tracheophyta</taxon>
        <taxon>Spermatophyta</taxon>
        <taxon>Magnoliopsida</taxon>
        <taxon>eudicotyledons</taxon>
        <taxon>Gunneridae</taxon>
        <taxon>Pentapetalae</taxon>
        <taxon>asterids</taxon>
        <taxon>lamiids</taxon>
        <taxon>Lamiales</taxon>
        <taxon>Gesneriaceae</taxon>
        <taxon>Didymocarpoideae</taxon>
        <taxon>Trichosporeae</taxon>
        <taxon>Loxocarpinae</taxon>
        <taxon>Dorcoceras</taxon>
    </lineage>
</organism>
<protein>
    <submittedName>
        <fullName evidence="1">Calcium-binding EF-hand family protein</fullName>
    </submittedName>
</protein>
<dbReference type="AlphaFoldDB" id="A0A2Z7D7M5"/>